<dbReference type="EMBL" id="BTTX01000002">
    <property type="protein sequence ID" value="GMU06006.1"/>
    <property type="molecule type" value="Genomic_DNA"/>
</dbReference>
<keyword evidence="2" id="KW-1185">Reference proteome</keyword>
<dbReference type="Gene3D" id="1.25.40.10">
    <property type="entry name" value="Tetratricopeptide repeat domain"/>
    <property type="match status" value="1"/>
</dbReference>
<reference evidence="1 2" key="1">
    <citation type="journal article" date="2024" name="Arch. Microbiol.">
        <title>Corallococcus caeni sp. nov., a novel myxobacterium isolated from activated sludge.</title>
        <authorList>
            <person name="Tomita S."/>
            <person name="Nakai R."/>
            <person name="Kuroda K."/>
            <person name="Kurashita H."/>
            <person name="Hatamoto M."/>
            <person name="Yamaguchi T."/>
            <person name="Narihiro T."/>
        </authorList>
    </citation>
    <scope>NUCLEOTIDE SEQUENCE [LARGE SCALE GENOMIC DNA]</scope>
    <source>
        <strain evidence="1 2">NO1</strain>
    </source>
</reference>
<evidence type="ECO:0000313" key="2">
    <source>
        <dbReference type="Proteomes" id="UP001342631"/>
    </source>
</evidence>
<protein>
    <recommendedName>
        <fullName evidence="3">Tetratricopeptide repeat protein</fullName>
    </recommendedName>
</protein>
<dbReference type="SUPFAM" id="SSF48452">
    <property type="entry name" value="TPR-like"/>
    <property type="match status" value="1"/>
</dbReference>
<proteinExistence type="predicted"/>
<evidence type="ECO:0000313" key="1">
    <source>
        <dbReference type="EMBL" id="GMU06006.1"/>
    </source>
</evidence>
<evidence type="ECO:0008006" key="3">
    <source>
        <dbReference type="Google" id="ProtNLM"/>
    </source>
</evidence>
<sequence>MEAPFERPTASPARSGPLVSPATLQVLSVIPGSPRTPGWFGAVLLLIPILGLLGPGCAAPAAPRDGPLARIPPPPTSSPAPAARVLRVRVYADVDHRARVLHWERAFEAWLQRASDAVRGPLGVTFELEAARAWDRRGSEGPLEPVLGALEAVDAGEDVDLVIGLVAAPVSFDGAQHELGFARVLGRHCVLRGLGAGLPVGARQRLEVAVLLHEWAHTLGAPHVRDGRGWMSPKYDVGQTGFDARTLALLGAGLRHLPGARVELEAQKAWARELRGVVEAMTGPAWEGPERDFLLEWTERVRASGVVLGPEGTPRSLSPLERQRLAEVIALEKAGRPELAAEALEPLAVRHPHDERVQLLACYLAVHLTPGLDATRERCERAIARFPDEPSLRMNVALLHLHAGRFDEAQDSLVAARRNLEARTEGGEPAQWADLAALFLRAHCVTWAEETAARAPGLAASAAVMEQAARLRRQVALPARTGAGTSPALEPAREGSLVRAVSDVEALLHAGSSGPARERIAALAQAFPESPSVTLLQCELHLLQGRLSSARTSCERVLAFREDAVQAHLLLGVLATNTRAHARARKHLERVIALEPSRTEAWHLLAREYRGTRQLKPLQVRYREQFARDLP</sequence>
<dbReference type="SUPFAM" id="SSF55486">
    <property type="entry name" value="Metalloproteases ('zincins'), catalytic domain"/>
    <property type="match status" value="1"/>
</dbReference>
<name>A0ABQ6QQ72_9BACT</name>
<dbReference type="Proteomes" id="UP001342631">
    <property type="component" value="Unassembled WGS sequence"/>
</dbReference>
<dbReference type="InterPro" id="IPR011990">
    <property type="entry name" value="TPR-like_helical_dom_sf"/>
</dbReference>
<gene>
    <name evidence="1" type="ORF">ASNO1_22590</name>
</gene>
<organism evidence="1 2">
    <name type="scientific">Corallococcus caeni</name>
    <dbReference type="NCBI Taxonomy" id="3082388"/>
    <lineage>
        <taxon>Bacteria</taxon>
        <taxon>Pseudomonadati</taxon>
        <taxon>Myxococcota</taxon>
        <taxon>Myxococcia</taxon>
        <taxon>Myxococcales</taxon>
        <taxon>Cystobacterineae</taxon>
        <taxon>Myxococcaceae</taxon>
        <taxon>Corallococcus</taxon>
    </lineage>
</organism>
<accession>A0ABQ6QQ72</accession>
<comment type="caution">
    <text evidence="1">The sequence shown here is derived from an EMBL/GenBank/DDBJ whole genome shotgun (WGS) entry which is preliminary data.</text>
</comment>